<sequence length="48" mass="5296">MLLGLFNPENGIIDVQTTALADDLKRVAQQQSNLSDYAAQLTRQFVTS</sequence>
<proteinExistence type="predicted"/>
<dbReference type="Proteomes" id="UP001304467">
    <property type="component" value="Unassembled WGS sequence"/>
</dbReference>
<reference evidence="1 2" key="1">
    <citation type="journal article" date="2023" name="Front. Microbiol.">
        <title>Genomic analyses of Burkholderia respiratory isolates indicates two evolutionarily distinct B. anthina clades.</title>
        <authorList>
            <person name="Pham A."/>
            <person name="Volmer J.G."/>
            <person name="Chambers D.C."/>
            <person name="Smith D.J."/>
            <person name="Reid D.W."/>
            <person name="Burr L."/>
            <person name="Wells T.J."/>
        </authorList>
    </citation>
    <scope>NUCLEOTIDE SEQUENCE [LARGE SCALE GENOMIC DNA]</scope>
    <source>
        <strain evidence="1 2">BCCIQ07A</strain>
    </source>
</reference>
<keyword evidence="2" id="KW-1185">Reference proteome</keyword>
<evidence type="ECO:0000313" key="1">
    <source>
        <dbReference type="EMBL" id="MEB2583685.1"/>
    </source>
</evidence>
<gene>
    <name evidence="1" type="ORF">SB593_32590</name>
</gene>
<accession>A0ABU5WXD0</accession>
<evidence type="ECO:0000313" key="2">
    <source>
        <dbReference type="Proteomes" id="UP001304467"/>
    </source>
</evidence>
<organism evidence="1 2">
    <name type="scientific">Burkholderia anthinoferrum</name>
    <dbReference type="NCBI Taxonomy" id="3090833"/>
    <lineage>
        <taxon>Bacteria</taxon>
        <taxon>Pseudomonadati</taxon>
        <taxon>Pseudomonadota</taxon>
        <taxon>Betaproteobacteria</taxon>
        <taxon>Burkholderiales</taxon>
        <taxon>Burkholderiaceae</taxon>
        <taxon>Burkholderia</taxon>
    </lineage>
</organism>
<dbReference type="RefSeq" id="WP_179231813.1">
    <property type="nucleotide sequence ID" value="NZ_JAWRKY010000002.1"/>
</dbReference>
<dbReference type="EMBL" id="JAWRLE010000082">
    <property type="protein sequence ID" value="MEB2583685.1"/>
    <property type="molecule type" value="Genomic_DNA"/>
</dbReference>
<name>A0ABU5WXD0_9BURK</name>
<protein>
    <submittedName>
        <fullName evidence="1">Uncharacterized protein</fullName>
    </submittedName>
</protein>
<comment type="caution">
    <text evidence="1">The sequence shown here is derived from an EMBL/GenBank/DDBJ whole genome shotgun (WGS) entry which is preliminary data.</text>
</comment>